<organism evidence="16 17">
    <name type="scientific">Solea senegalensis</name>
    <name type="common">Senegalese sole</name>
    <dbReference type="NCBI Taxonomy" id="28829"/>
    <lineage>
        <taxon>Eukaryota</taxon>
        <taxon>Metazoa</taxon>
        <taxon>Chordata</taxon>
        <taxon>Craniata</taxon>
        <taxon>Vertebrata</taxon>
        <taxon>Euteleostomi</taxon>
        <taxon>Actinopterygii</taxon>
        <taxon>Neopterygii</taxon>
        <taxon>Teleostei</taxon>
        <taxon>Neoteleostei</taxon>
        <taxon>Acanthomorphata</taxon>
        <taxon>Carangaria</taxon>
        <taxon>Pleuronectiformes</taxon>
        <taxon>Pleuronectoidei</taxon>
        <taxon>Soleidae</taxon>
        <taxon>Solea</taxon>
    </lineage>
</organism>
<evidence type="ECO:0000313" key="16">
    <source>
        <dbReference type="EMBL" id="KAG7489331.1"/>
    </source>
</evidence>
<evidence type="ECO:0000256" key="8">
    <source>
        <dbReference type="ARBA" id="ARBA00023157"/>
    </source>
</evidence>
<feature type="domain" description="EGF-like" evidence="14">
    <location>
        <begin position="26"/>
        <end position="65"/>
    </location>
</feature>
<evidence type="ECO:0000256" key="12">
    <source>
        <dbReference type="SAM" id="Phobius"/>
    </source>
</evidence>
<dbReference type="EMBL" id="JAGKHQ010000017">
    <property type="protein sequence ID" value="KAG7489331.1"/>
    <property type="molecule type" value="Genomic_DNA"/>
</dbReference>
<evidence type="ECO:0000256" key="2">
    <source>
        <dbReference type="ARBA" id="ARBA00022536"/>
    </source>
</evidence>
<feature type="signal peptide" evidence="13">
    <location>
        <begin position="1"/>
        <end position="24"/>
    </location>
</feature>
<dbReference type="SMART" id="SM00181">
    <property type="entry name" value="EGF"/>
    <property type="match status" value="3"/>
</dbReference>
<evidence type="ECO:0000256" key="5">
    <source>
        <dbReference type="ARBA" id="ARBA00022737"/>
    </source>
</evidence>
<dbReference type="CDD" id="cd00054">
    <property type="entry name" value="EGF_CA"/>
    <property type="match status" value="2"/>
</dbReference>
<dbReference type="SMART" id="SM00179">
    <property type="entry name" value="EGF_CA"/>
    <property type="match status" value="2"/>
</dbReference>
<dbReference type="AlphaFoldDB" id="A0AAV6QGN6"/>
<dbReference type="InterPro" id="IPR000742">
    <property type="entry name" value="EGF"/>
</dbReference>
<evidence type="ECO:0000256" key="4">
    <source>
        <dbReference type="ARBA" id="ARBA00022729"/>
    </source>
</evidence>
<dbReference type="Pfam" id="PF07645">
    <property type="entry name" value="EGF_CA"/>
    <property type="match status" value="2"/>
</dbReference>
<dbReference type="PROSITE" id="PS50026">
    <property type="entry name" value="EGF_3"/>
    <property type="match status" value="3"/>
</dbReference>
<evidence type="ECO:0000313" key="17">
    <source>
        <dbReference type="Proteomes" id="UP000693946"/>
    </source>
</evidence>
<feature type="domain" description="Sushi" evidence="15">
    <location>
        <begin position="352"/>
        <end position="411"/>
    </location>
</feature>
<protein>
    <submittedName>
        <fullName evidence="16">Sushi domain-containing 1-like isoform X1</fullName>
    </submittedName>
</protein>
<dbReference type="PROSITE" id="PS01187">
    <property type="entry name" value="EGF_CA"/>
    <property type="match status" value="1"/>
</dbReference>
<dbReference type="InterPro" id="IPR000436">
    <property type="entry name" value="Sushi_SCR_CCP_dom"/>
</dbReference>
<dbReference type="GO" id="GO:0016020">
    <property type="term" value="C:membrane"/>
    <property type="evidence" value="ECO:0007669"/>
    <property type="project" value="UniProtKB-SubCell"/>
</dbReference>
<dbReference type="InterPro" id="IPR049883">
    <property type="entry name" value="NOTCH1_EGF-like"/>
</dbReference>
<evidence type="ECO:0000256" key="7">
    <source>
        <dbReference type="ARBA" id="ARBA00023136"/>
    </source>
</evidence>
<dbReference type="InterPro" id="IPR000152">
    <property type="entry name" value="EGF-type_Asp/Asn_hydroxyl_site"/>
</dbReference>
<dbReference type="FunFam" id="2.10.25.10:FF:000038">
    <property type="entry name" value="Fibrillin 2"/>
    <property type="match status" value="1"/>
</dbReference>
<feature type="transmembrane region" description="Helical" evidence="12">
    <location>
        <begin position="823"/>
        <end position="844"/>
    </location>
</feature>
<dbReference type="InterPro" id="IPR057598">
    <property type="entry name" value="Fn3_PTPRU"/>
</dbReference>
<dbReference type="CDD" id="cd00033">
    <property type="entry name" value="CCP"/>
    <property type="match status" value="6"/>
</dbReference>
<keyword evidence="17" id="KW-1185">Reference proteome</keyword>
<keyword evidence="4 13" id="KW-0732">Signal</keyword>
<feature type="domain" description="Sushi" evidence="15">
    <location>
        <begin position="412"/>
        <end position="471"/>
    </location>
</feature>
<evidence type="ECO:0000256" key="13">
    <source>
        <dbReference type="SAM" id="SignalP"/>
    </source>
</evidence>
<keyword evidence="9" id="KW-0325">Glycoprotein</keyword>
<evidence type="ECO:0000256" key="11">
    <source>
        <dbReference type="PROSITE-ProRule" id="PRU00302"/>
    </source>
</evidence>
<evidence type="ECO:0000256" key="6">
    <source>
        <dbReference type="ARBA" id="ARBA00022989"/>
    </source>
</evidence>
<dbReference type="PROSITE" id="PS01186">
    <property type="entry name" value="EGF_2"/>
    <property type="match status" value="1"/>
</dbReference>
<dbReference type="Proteomes" id="UP000693946">
    <property type="component" value="Linkage Group LG5"/>
</dbReference>
<gene>
    <name evidence="16" type="ORF">JOB18_009323</name>
</gene>
<feature type="domain" description="Sushi" evidence="15">
    <location>
        <begin position="291"/>
        <end position="351"/>
    </location>
</feature>
<feature type="disulfide bond" evidence="11">
    <location>
        <begin position="172"/>
        <end position="215"/>
    </location>
</feature>
<evidence type="ECO:0000256" key="10">
    <source>
        <dbReference type="PROSITE-ProRule" id="PRU00076"/>
    </source>
</evidence>
<dbReference type="PROSITE" id="PS00010">
    <property type="entry name" value="ASX_HYDROXYL"/>
    <property type="match status" value="2"/>
</dbReference>
<name>A0AAV6QGN6_SOLSE</name>
<evidence type="ECO:0000256" key="9">
    <source>
        <dbReference type="ARBA" id="ARBA00023180"/>
    </source>
</evidence>
<evidence type="ECO:0000259" key="14">
    <source>
        <dbReference type="PROSITE" id="PS50026"/>
    </source>
</evidence>
<feature type="domain" description="EGF-like" evidence="14">
    <location>
        <begin position="66"/>
        <end position="105"/>
    </location>
</feature>
<dbReference type="Pfam" id="PF00084">
    <property type="entry name" value="Sushi"/>
    <property type="match status" value="6"/>
</dbReference>
<comment type="caution">
    <text evidence="10">Lacks conserved residue(s) required for the propagation of feature annotation.</text>
</comment>
<feature type="domain" description="Sushi" evidence="15">
    <location>
        <begin position="170"/>
        <end position="230"/>
    </location>
</feature>
<feature type="domain" description="Sushi" evidence="15">
    <location>
        <begin position="472"/>
        <end position="531"/>
    </location>
</feature>
<dbReference type="SMART" id="SM00032">
    <property type="entry name" value="CCP"/>
    <property type="match status" value="7"/>
</dbReference>
<accession>A0AAV6QGN6</accession>
<feature type="domain" description="EGF-like" evidence="14">
    <location>
        <begin position="118"/>
        <end position="155"/>
    </location>
</feature>
<comment type="caution">
    <text evidence="16">The sequence shown here is derived from an EMBL/GenBank/DDBJ whole genome shotgun (WGS) entry which is preliminary data.</text>
</comment>
<feature type="disulfide bond" evidence="10">
    <location>
        <begin position="33"/>
        <end position="50"/>
    </location>
</feature>
<reference evidence="16 17" key="1">
    <citation type="journal article" date="2021" name="Sci. Rep.">
        <title>Chromosome anchoring in Senegalese sole (Solea senegalensis) reveals sex-associated markers and genome rearrangements in flatfish.</title>
        <authorList>
            <person name="Guerrero-Cozar I."/>
            <person name="Gomez-Garrido J."/>
            <person name="Berbel C."/>
            <person name="Martinez-Blanch J.F."/>
            <person name="Alioto T."/>
            <person name="Claros M.G."/>
            <person name="Gagnaire P.A."/>
            <person name="Manchado M."/>
        </authorList>
    </citation>
    <scope>NUCLEOTIDE SEQUENCE [LARGE SCALE GENOMIC DNA]</scope>
    <source>
        <strain evidence="16">Sse05_10M</strain>
    </source>
</reference>
<evidence type="ECO:0000259" key="15">
    <source>
        <dbReference type="PROSITE" id="PS50923"/>
    </source>
</evidence>
<dbReference type="InterPro" id="IPR001881">
    <property type="entry name" value="EGF-like_Ca-bd_dom"/>
</dbReference>
<comment type="subcellular location">
    <subcellularLocation>
        <location evidence="1">Membrane</location>
        <topology evidence="1">Single-pass type I membrane protein</topology>
    </subcellularLocation>
</comment>
<evidence type="ECO:0000256" key="1">
    <source>
        <dbReference type="ARBA" id="ARBA00004479"/>
    </source>
</evidence>
<keyword evidence="11" id="KW-0768">Sushi</keyword>
<dbReference type="PANTHER" id="PTHR24051">
    <property type="entry name" value="SUSHI DOMAIN-CONTAINING PROTEIN 1"/>
    <property type="match status" value="1"/>
</dbReference>
<dbReference type="Pfam" id="PF23144">
    <property type="entry name" value="Fn3_PTPRU"/>
    <property type="match status" value="1"/>
</dbReference>
<feature type="chain" id="PRO_5043316484" evidence="13">
    <location>
        <begin position="25"/>
        <end position="847"/>
    </location>
</feature>
<dbReference type="InterPro" id="IPR051622">
    <property type="entry name" value="R-tyr_protein_phosphatases"/>
</dbReference>
<keyword evidence="2 10" id="KW-0245">EGF-like domain</keyword>
<dbReference type="GO" id="GO:0030855">
    <property type="term" value="P:epithelial cell differentiation"/>
    <property type="evidence" value="ECO:0007669"/>
    <property type="project" value="UniProtKB-ARBA"/>
</dbReference>
<sequence length="847" mass="93001">MEQSTAMIVCFLLCAVVAVSPAAGQTFDVCGSCHVNATCEDKLDNSGKVCNCKYGFVGNGRTFCQDKDECQIGTIKICGPHTQCHNTHGSYYCTCVSGYSPSNKMVFFIPNDGTHCQDVDECRITGLCGEGGWCKNLDGSFECRCQLGYKVHNGAEPFNPHQDEASCRVVDCGSPLVSVDNSVLLSVTGTTYASVAQFTCEEGFIWASGNKTSVCGADGQWRGPTMVCEEVDCGSPPVRPHARMLWDKSSKMGTGVFYQCDTGYHNVGKGNVSICGAAGEWEEPPVLCQETLCGIPPKSESTEQVWNGSTAPGSTVLYFCKKGFYNKGGHINISVCNENGQWTLPTLSCQAILCGRPPILPHTGQVWNGSSTPGSSVTYYCRIGFNQSEGLNVSLCTVNGSWTEPSISCKEIRCGAPPSVPHSVRLWAGIPTVGSQVVYQCKSGYHSVGGGNISVCSASGEWDEATLLCQEVDCREPVIKPHSRILWDGMSHIGSVVSYQCDEGYHTRSLKNYSVCGENGLWEDIDLWCEAKCGPVPFLANSEVVWRNRSVVIHRCVDGYHSWRGSNVSVCGTSGFWNKATLNCTEMKPPINHLHVLSEKCLHWRAEKYEEDTETYKVIYTGTRDYQRSFHDRRQQFVRSKTEQLSVCLNLLPVTNYTIYITALSTRFTATITTNTSLPVPPVPVVYYREFETPEPTLSLHRSANTLDLISVYQVFVLPVEEIMVFDCSSHGHPQDSSRKNKLSSKYITAQILVSHVGTEMNFTVGDGLLYEGFYNAPLENGKNYYIVLRAVSQWKTALKGSCVLWAKIRGTSYVLKVSSLCAAAAVGLVALVIMGGYNCFWFFKKT</sequence>
<dbReference type="GO" id="GO:0005509">
    <property type="term" value="F:calcium ion binding"/>
    <property type="evidence" value="ECO:0007669"/>
    <property type="project" value="InterPro"/>
</dbReference>
<dbReference type="InterPro" id="IPR018097">
    <property type="entry name" value="EGF_Ca-bd_CS"/>
</dbReference>
<keyword evidence="3 12" id="KW-0812">Transmembrane</keyword>
<evidence type="ECO:0000256" key="3">
    <source>
        <dbReference type="ARBA" id="ARBA00022692"/>
    </source>
</evidence>
<keyword evidence="8 10" id="KW-1015">Disulfide bond</keyword>
<proteinExistence type="predicted"/>
<dbReference type="PANTHER" id="PTHR24051:SF5">
    <property type="entry name" value="SUSHI DOMAIN-CONTAINING PROTEIN 1"/>
    <property type="match status" value="1"/>
</dbReference>
<feature type="domain" description="Sushi" evidence="15">
    <location>
        <begin position="231"/>
        <end position="290"/>
    </location>
</feature>
<keyword evidence="6 12" id="KW-1133">Transmembrane helix</keyword>
<dbReference type="PROSITE" id="PS50923">
    <property type="entry name" value="SUSHI"/>
    <property type="match status" value="6"/>
</dbReference>
<keyword evidence="5" id="KW-0677">Repeat</keyword>
<keyword evidence="7 12" id="KW-0472">Membrane</keyword>
<feature type="disulfide bond" evidence="11">
    <location>
        <begin position="293"/>
        <end position="336"/>
    </location>
</feature>